<feature type="region of interest" description="Disordered" evidence="5">
    <location>
        <begin position="23"/>
        <end position="43"/>
    </location>
</feature>
<dbReference type="InterPro" id="IPR036909">
    <property type="entry name" value="Cyt_c-like_dom_sf"/>
</dbReference>
<accession>A0ABW3NRM2</accession>
<gene>
    <name evidence="7" type="ORF">ACFQ3Q_07120</name>
</gene>
<dbReference type="PROSITE" id="PS51007">
    <property type="entry name" value="CYTC"/>
    <property type="match status" value="1"/>
</dbReference>
<evidence type="ECO:0000256" key="4">
    <source>
        <dbReference type="PROSITE-ProRule" id="PRU00433"/>
    </source>
</evidence>
<dbReference type="EMBL" id="JBHTLI010000001">
    <property type="protein sequence ID" value="MFD1095512.1"/>
    <property type="molecule type" value="Genomic_DNA"/>
</dbReference>
<feature type="compositionally biased region" description="Polar residues" evidence="5">
    <location>
        <begin position="32"/>
        <end position="42"/>
    </location>
</feature>
<protein>
    <submittedName>
        <fullName evidence="7">C-type cytochrome</fullName>
    </submittedName>
</protein>
<sequence length="151" mass="16677">MKKLLSLVLLVIIIGCKSDKKERKAEEKPAPVTQQEVQSPQEKSIAEGKKIYSKLCAACHLPGGKGIPGTYPPLAGSDWLTEKRKESIRAVKYGLEGDIVVNGKKYNNLMTPMGLDDQQVADVMNYVMSSWGNELTDMVTPQEVANIKEKE</sequence>
<dbReference type="PANTHER" id="PTHR35008">
    <property type="entry name" value="BLL4482 PROTEIN-RELATED"/>
    <property type="match status" value="1"/>
</dbReference>
<dbReference type="InterPro" id="IPR051459">
    <property type="entry name" value="Cytochrome_c-type_DH"/>
</dbReference>
<evidence type="ECO:0000256" key="3">
    <source>
        <dbReference type="ARBA" id="ARBA00023004"/>
    </source>
</evidence>
<dbReference type="PANTHER" id="PTHR35008:SF4">
    <property type="entry name" value="BLL4482 PROTEIN"/>
    <property type="match status" value="1"/>
</dbReference>
<feature type="domain" description="Cytochrome c" evidence="6">
    <location>
        <begin position="43"/>
        <end position="131"/>
    </location>
</feature>
<dbReference type="Proteomes" id="UP001597131">
    <property type="component" value="Unassembled WGS sequence"/>
</dbReference>
<evidence type="ECO:0000256" key="1">
    <source>
        <dbReference type="ARBA" id="ARBA00022617"/>
    </source>
</evidence>
<comment type="caution">
    <text evidence="7">The sequence shown here is derived from an EMBL/GenBank/DDBJ whole genome shotgun (WGS) entry which is preliminary data.</text>
</comment>
<evidence type="ECO:0000313" key="8">
    <source>
        <dbReference type="Proteomes" id="UP001597131"/>
    </source>
</evidence>
<dbReference type="PROSITE" id="PS51257">
    <property type="entry name" value="PROKAR_LIPOPROTEIN"/>
    <property type="match status" value="1"/>
</dbReference>
<name>A0ABW3NRM2_9FLAO</name>
<evidence type="ECO:0000256" key="2">
    <source>
        <dbReference type="ARBA" id="ARBA00022723"/>
    </source>
</evidence>
<keyword evidence="3 4" id="KW-0408">Iron</keyword>
<proteinExistence type="predicted"/>
<dbReference type="InterPro" id="IPR009056">
    <property type="entry name" value="Cyt_c-like_dom"/>
</dbReference>
<organism evidence="7 8">
    <name type="scientific">Salegentibacter chungangensis</name>
    <dbReference type="NCBI Taxonomy" id="1335724"/>
    <lineage>
        <taxon>Bacteria</taxon>
        <taxon>Pseudomonadati</taxon>
        <taxon>Bacteroidota</taxon>
        <taxon>Flavobacteriia</taxon>
        <taxon>Flavobacteriales</taxon>
        <taxon>Flavobacteriaceae</taxon>
        <taxon>Salegentibacter</taxon>
    </lineage>
</organism>
<evidence type="ECO:0000313" key="7">
    <source>
        <dbReference type="EMBL" id="MFD1095512.1"/>
    </source>
</evidence>
<dbReference type="Pfam" id="PF00034">
    <property type="entry name" value="Cytochrom_C"/>
    <property type="match status" value="1"/>
</dbReference>
<keyword evidence="1 4" id="KW-0349">Heme</keyword>
<keyword evidence="8" id="KW-1185">Reference proteome</keyword>
<dbReference type="Gene3D" id="1.10.760.10">
    <property type="entry name" value="Cytochrome c-like domain"/>
    <property type="match status" value="1"/>
</dbReference>
<keyword evidence="2 4" id="KW-0479">Metal-binding</keyword>
<reference evidence="8" key="1">
    <citation type="journal article" date="2019" name="Int. J. Syst. Evol. Microbiol.">
        <title>The Global Catalogue of Microorganisms (GCM) 10K type strain sequencing project: providing services to taxonomists for standard genome sequencing and annotation.</title>
        <authorList>
            <consortium name="The Broad Institute Genomics Platform"/>
            <consortium name="The Broad Institute Genome Sequencing Center for Infectious Disease"/>
            <person name="Wu L."/>
            <person name="Ma J."/>
        </authorList>
    </citation>
    <scope>NUCLEOTIDE SEQUENCE [LARGE SCALE GENOMIC DNA]</scope>
    <source>
        <strain evidence="8">CCUG 64793</strain>
    </source>
</reference>
<evidence type="ECO:0000259" key="6">
    <source>
        <dbReference type="PROSITE" id="PS51007"/>
    </source>
</evidence>
<evidence type="ECO:0000256" key="5">
    <source>
        <dbReference type="SAM" id="MobiDB-lite"/>
    </source>
</evidence>
<dbReference type="SUPFAM" id="SSF46626">
    <property type="entry name" value="Cytochrome c"/>
    <property type="match status" value="1"/>
</dbReference>
<dbReference type="RefSeq" id="WP_380744314.1">
    <property type="nucleotide sequence ID" value="NZ_JBHTLI010000001.1"/>
</dbReference>